<reference evidence="1 2" key="1">
    <citation type="submission" date="2023-01" db="EMBL/GenBank/DDBJ databases">
        <title>Sporosarcina sp. nov., isolated from Korean tranditional fermented seafood 'Jeotgal'.</title>
        <authorList>
            <person name="Yang A.-I."/>
        </authorList>
    </citation>
    <scope>NUCLEOTIDE SEQUENCE [LARGE SCALE GENOMIC DNA]</scope>
    <source>
        <strain evidence="1 2">B2O-1</strain>
    </source>
</reference>
<dbReference type="RefSeq" id="WP_323690957.1">
    <property type="nucleotide sequence ID" value="NZ_CP116341.1"/>
</dbReference>
<organism evidence="1 2">
    <name type="scientific">Sporosarcina jeotgali</name>
    <dbReference type="NCBI Taxonomy" id="3020056"/>
    <lineage>
        <taxon>Bacteria</taxon>
        <taxon>Bacillati</taxon>
        <taxon>Bacillota</taxon>
        <taxon>Bacilli</taxon>
        <taxon>Bacillales</taxon>
        <taxon>Caryophanaceae</taxon>
        <taxon>Sporosarcina</taxon>
    </lineage>
</organism>
<dbReference type="Proteomes" id="UP001303532">
    <property type="component" value="Chromosome"/>
</dbReference>
<evidence type="ECO:0000313" key="2">
    <source>
        <dbReference type="Proteomes" id="UP001303532"/>
    </source>
</evidence>
<proteinExistence type="predicted"/>
<keyword evidence="2" id="KW-1185">Reference proteome</keyword>
<sequence length="133" mass="15840">MINDFERKLRFTDLEVWDIRCGEDTYRMFISDENHAPNITDLNLPSNHTEVDLRKNLIIVSVYSNVPVKDEHIEYIDAFMKQLTDHVALAHCEVVLSFYTGFIDVIFHQVLKEKTNLEYEKIPLKQLWHFNQK</sequence>
<evidence type="ECO:0000313" key="1">
    <source>
        <dbReference type="EMBL" id="WOV83278.1"/>
    </source>
</evidence>
<name>A0ABZ0KUX2_9BACL</name>
<accession>A0ABZ0KUX2</accession>
<dbReference type="EMBL" id="CP116341">
    <property type="protein sequence ID" value="WOV83278.1"/>
    <property type="molecule type" value="Genomic_DNA"/>
</dbReference>
<protein>
    <submittedName>
        <fullName evidence="1">Uncharacterized protein</fullName>
    </submittedName>
</protein>
<gene>
    <name evidence="1" type="ORF">PGH26_10105</name>
</gene>